<dbReference type="Gramene" id="OIT39392">
    <property type="protein sequence ID" value="OIT39392"/>
    <property type="gene ID" value="A4A49_30737"/>
</dbReference>
<dbReference type="Proteomes" id="UP000187609">
    <property type="component" value="Unassembled WGS sequence"/>
</dbReference>
<feature type="domain" description="DUF4283" evidence="2">
    <location>
        <begin position="82"/>
        <end position="166"/>
    </location>
</feature>
<evidence type="ECO:0000259" key="2">
    <source>
        <dbReference type="Pfam" id="PF14111"/>
    </source>
</evidence>
<protein>
    <recommendedName>
        <fullName evidence="2">DUF4283 domain-containing protein</fullName>
    </recommendedName>
</protein>
<keyword evidence="4" id="KW-1185">Reference proteome</keyword>
<evidence type="ECO:0000313" key="4">
    <source>
        <dbReference type="Proteomes" id="UP000187609"/>
    </source>
</evidence>
<feature type="compositionally biased region" description="Basic and acidic residues" evidence="1">
    <location>
        <begin position="258"/>
        <end position="281"/>
    </location>
</feature>
<dbReference type="PANTHER" id="PTHR31286:SF164">
    <property type="entry name" value="ZINC FINGER, CCHC-TYPE"/>
    <property type="match status" value="1"/>
</dbReference>
<accession>A0A314LCV7</accession>
<comment type="caution">
    <text evidence="3">The sequence shown here is derived from an EMBL/GenBank/DDBJ whole genome shotgun (WGS) entry which is preliminary data.</text>
</comment>
<dbReference type="InterPro" id="IPR040256">
    <property type="entry name" value="At4g02000-like"/>
</dbReference>
<name>A0A314LCV7_NICAT</name>
<feature type="compositionally biased region" description="Basic residues" evidence="1">
    <location>
        <begin position="350"/>
        <end position="371"/>
    </location>
</feature>
<sequence length="677" mass="77096">MEPPGSANPARSAAQTKLQEAPIQPLDGNTGKISYATRVTTAPPTSASSTHRGCEAVTARKTTHNGIPAIIFKAKDYYGVMAEECRRTIVGRFIKIRPQIEKIRSRFTEKFALKGSVKIGVYDNHNVFLDFTNDEDVNTIWFRRVIEIEGRQMWLQKWTPDFKPEEDIPIVPVWILLPQLPFHMHTWHYVKQVASAVGIPLEMDIATACRTRPSMAKMVEYEGVPKYCRHCKKLGHSLIECRVLEKKKQVEQREIERMEEKAQEGSEEADKLTDESKEKGKPQQATQQIIIPGDEASSRGAVGTEKRKERGGMEVNETNEKQYDKNENKPENAAPIAEKIDSTEEDNTMRKRTRRKKKKNGCAKKAAKKKPNAGQEEDQMAGTTHRMETSNNIDNVEKKTNDIPQTSSEVQGKTKQAYIEKSGSNIQRVEESILKSSSLGSEIKNQPGIQLVVDLGKHQMTLQTTNKLPIQTSNDDCLKQLEEEAPNSSEDEQVDSLIDEQEDSFQQHLKQVVDNEGLFPRGRSRGRSRCKKKYVNANVISMDDQQMTLRFESNNEDDGIFKTAVYAKCTTGERKDLWKSLVNTESQVDGTWCIGGDFNVILEPCEKLGGFYELVQEVWDRQVAGNPMWRLQQKLKALGRKLSRRSREVIGYVYKKVDEWERVVQRLEELDQSNNTE</sequence>
<feature type="compositionally biased region" description="Basic and acidic residues" evidence="1">
    <location>
        <begin position="304"/>
        <end position="330"/>
    </location>
</feature>
<dbReference type="EMBL" id="MJEQ01000113">
    <property type="protein sequence ID" value="OIT39392.1"/>
    <property type="molecule type" value="Genomic_DNA"/>
</dbReference>
<dbReference type="AlphaFoldDB" id="A0A314LCV7"/>
<proteinExistence type="predicted"/>
<gene>
    <name evidence="3" type="ORF">A4A49_30737</name>
</gene>
<feature type="region of interest" description="Disordered" evidence="1">
    <location>
        <begin position="258"/>
        <end position="385"/>
    </location>
</feature>
<organism evidence="3 4">
    <name type="scientific">Nicotiana attenuata</name>
    <name type="common">Coyote tobacco</name>
    <dbReference type="NCBI Taxonomy" id="49451"/>
    <lineage>
        <taxon>Eukaryota</taxon>
        <taxon>Viridiplantae</taxon>
        <taxon>Streptophyta</taxon>
        <taxon>Embryophyta</taxon>
        <taxon>Tracheophyta</taxon>
        <taxon>Spermatophyta</taxon>
        <taxon>Magnoliopsida</taxon>
        <taxon>eudicotyledons</taxon>
        <taxon>Gunneridae</taxon>
        <taxon>Pentapetalae</taxon>
        <taxon>asterids</taxon>
        <taxon>lamiids</taxon>
        <taxon>Solanales</taxon>
        <taxon>Solanaceae</taxon>
        <taxon>Nicotianoideae</taxon>
        <taxon>Nicotianeae</taxon>
        <taxon>Nicotiana</taxon>
    </lineage>
</organism>
<reference evidence="3" key="1">
    <citation type="submission" date="2016-11" db="EMBL/GenBank/DDBJ databases">
        <title>The genome of Nicotiana attenuata.</title>
        <authorList>
            <person name="Xu S."/>
            <person name="Brockmoeller T."/>
            <person name="Gaquerel E."/>
            <person name="Navarro A."/>
            <person name="Kuhl H."/>
            <person name="Gase K."/>
            <person name="Ling Z."/>
            <person name="Zhou W."/>
            <person name="Kreitzer C."/>
            <person name="Stanke M."/>
            <person name="Tang H."/>
            <person name="Lyons E."/>
            <person name="Pandey P."/>
            <person name="Pandey S.P."/>
            <person name="Timmermann B."/>
            <person name="Baldwin I.T."/>
        </authorList>
    </citation>
    <scope>NUCLEOTIDE SEQUENCE [LARGE SCALE GENOMIC DNA]</scope>
    <source>
        <strain evidence="3">UT</strain>
    </source>
</reference>
<evidence type="ECO:0000256" key="1">
    <source>
        <dbReference type="SAM" id="MobiDB-lite"/>
    </source>
</evidence>
<dbReference type="Pfam" id="PF14111">
    <property type="entry name" value="DUF4283"/>
    <property type="match status" value="1"/>
</dbReference>
<evidence type="ECO:0000313" key="3">
    <source>
        <dbReference type="EMBL" id="OIT39392.1"/>
    </source>
</evidence>
<dbReference type="InterPro" id="IPR025558">
    <property type="entry name" value="DUF4283"/>
</dbReference>
<feature type="region of interest" description="Disordered" evidence="1">
    <location>
        <begin position="1"/>
        <end position="30"/>
    </location>
</feature>
<dbReference type="PANTHER" id="PTHR31286">
    <property type="entry name" value="GLYCINE-RICH CELL WALL STRUCTURAL PROTEIN 1.8-LIKE"/>
    <property type="match status" value="1"/>
</dbReference>